<protein>
    <submittedName>
        <fullName evidence="1">Uncharacterized protein</fullName>
    </submittedName>
</protein>
<reference evidence="1 2" key="1">
    <citation type="journal article" date="2018" name="Harmful Algae">
        <title>The highly heterogeneous methylated genomes and diverse restriction-modification systems of bloom-forming Microcystis.</title>
        <authorList>
            <person name="Zhao L."/>
            <person name="Song Y."/>
            <person name="Li L."/>
            <person name="Gan N."/>
            <person name="Brand J.J."/>
            <person name="Song L."/>
        </authorList>
    </citation>
    <scope>NUCLEOTIDE SEQUENCE [LARGE SCALE GENOMIC DNA]</scope>
    <source>
        <strain evidence="1 2">PCC 7806SL</strain>
    </source>
</reference>
<proteinExistence type="predicted"/>
<evidence type="ECO:0000313" key="2">
    <source>
        <dbReference type="Proteomes" id="UP000192439"/>
    </source>
</evidence>
<keyword evidence="2" id="KW-1185">Reference proteome</keyword>
<dbReference type="AlphaFoldDB" id="A0AB33BMV3"/>
<dbReference type="Proteomes" id="UP000192439">
    <property type="component" value="Chromosome"/>
</dbReference>
<sequence length="38" mass="4486">MFEKTYHCRKKFFWGSGLLSFLGASSRDWGKNQMAKKN</sequence>
<organism evidence="1 2">
    <name type="scientific">Microcystis aeruginosa PCC 7806SL</name>
    <dbReference type="NCBI Taxonomy" id="1903187"/>
    <lineage>
        <taxon>Bacteria</taxon>
        <taxon>Bacillati</taxon>
        <taxon>Cyanobacteriota</taxon>
        <taxon>Cyanophyceae</taxon>
        <taxon>Oscillatoriophycideae</taxon>
        <taxon>Chroococcales</taxon>
        <taxon>Microcystaceae</taxon>
        <taxon>Microcystis</taxon>
    </lineage>
</organism>
<dbReference type="EMBL" id="CP020771">
    <property type="protein sequence ID" value="ARI81744.1"/>
    <property type="molecule type" value="Genomic_DNA"/>
</dbReference>
<name>A0AB33BMV3_MICA7</name>
<accession>A0AB33BMV3</accession>
<gene>
    <name evidence="1" type="ORF">BH695_2464</name>
</gene>
<evidence type="ECO:0000313" key="1">
    <source>
        <dbReference type="EMBL" id="ARI81744.1"/>
    </source>
</evidence>